<organism evidence="1 2">
    <name type="scientific">Allacma fusca</name>
    <dbReference type="NCBI Taxonomy" id="39272"/>
    <lineage>
        <taxon>Eukaryota</taxon>
        <taxon>Metazoa</taxon>
        <taxon>Ecdysozoa</taxon>
        <taxon>Arthropoda</taxon>
        <taxon>Hexapoda</taxon>
        <taxon>Collembola</taxon>
        <taxon>Symphypleona</taxon>
        <taxon>Sminthuridae</taxon>
        <taxon>Allacma</taxon>
    </lineage>
</organism>
<dbReference type="Proteomes" id="UP000708208">
    <property type="component" value="Unassembled WGS sequence"/>
</dbReference>
<dbReference type="AlphaFoldDB" id="A0A8J2L9E7"/>
<name>A0A8J2L9E7_9HEXA</name>
<sequence>DFFLLCGEDHDSDTCEQISKNKIGVKPQPSRGWPFPKSSDSKHKQYNRVRMVTSKKIGKCTGLVKLNAVRRFHYVFLETGKSLYINFHDESSANWLSLIQYSPTDGTQTLIFFKTEGKFDEACFIPRNDQKFSNMSTFEPSVQPLVQSVDDLADGEPLWRVQKKVQSVLNNCFIIGSNLESDFEGEFKYNMILGECECFDLQWW</sequence>
<feature type="non-terminal residue" evidence="1">
    <location>
        <position position="1"/>
    </location>
</feature>
<protein>
    <submittedName>
        <fullName evidence="1">Uncharacterized protein</fullName>
    </submittedName>
</protein>
<keyword evidence="2" id="KW-1185">Reference proteome</keyword>
<evidence type="ECO:0000313" key="1">
    <source>
        <dbReference type="EMBL" id="CAG7828216.1"/>
    </source>
</evidence>
<proteinExistence type="predicted"/>
<evidence type="ECO:0000313" key="2">
    <source>
        <dbReference type="Proteomes" id="UP000708208"/>
    </source>
</evidence>
<comment type="caution">
    <text evidence="1">The sequence shown here is derived from an EMBL/GenBank/DDBJ whole genome shotgun (WGS) entry which is preliminary data.</text>
</comment>
<gene>
    <name evidence="1" type="ORF">AFUS01_LOCUS38159</name>
</gene>
<dbReference type="EMBL" id="CAJVCH010546604">
    <property type="protein sequence ID" value="CAG7828216.1"/>
    <property type="molecule type" value="Genomic_DNA"/>
</dbReference>
<accession>A0A8J2L9E7</accession>
<reference evidence="1" key="1">
    <citation type="submission" date="2021-06" db="EMBL/GenBank/DDBJ databases">
        <authorList>
            <person name="Hodson N. C."/>
            <person name="Mongue J. A."/>
            <person name="Jaron S. K."/>
        </authorList>
    </citation>
    <scope>NUCLEOTIDE SEQUENCE</scope>
</reference>